<feature type="region of interest" description="Disordered" evidence="1">
    <location>
        <begin position="22"/>
        <end position="84"/>
    </location>
</feature>
<dbReference type="AlphaFoldDB" id="A0A917EUF8"/>
<protein>
    <recommendedName>
        <fullName evidence="5">Lipoprotein</fullName>
    </recommendedName>
</protein>
<feature type="compositionally biased region" description="Low complexity" evidence="1">
    <location>
        <begin position="24"/>
        <end position="45"/>
    </location>
</feature>
<proteinExistence type="predicted"/>
<dbReference type="PROSITE" id="PS51257">
    <property type="entry name" value="PROKAR_LIPOPROTEIN"/>
    <property type="match status" value="1"/>
</dbReference>
<accession>A0A917EUF8</accession>
<evidence type="ECO:0000313" key="3">
    <source>
        <dbReference type="EMBL" id="GGF15195.1"/>
    </source>
</evidence>
<reference evidence="3" key="1">
    <citation type="journal article" date="2014" name="Int. J. Syst. Evol. Microbiol.">
        <title>Complete genome sequence of Corynebacterium casei LMG S-19264T (=DSM 44701T), isolated from a smear-ripened cheese.</title>
        <authorList>
            <consortium name="US DOE Joint Genome Institute (JGI-PGF)"/>
            <person name="Walter F."/>
            <person name="Albersmeier A."/>
            <person name="Kalinowski J."/>
            <person name="Ruckert C."/>
        </authorList>
    </citation>
    <scope>NUCLEOTIDE SEQUENCE</scope>
    <source>
        <strain evidence="3">CGMCC 1.12153</strain>
    </source>
</reference>
<keyword evidence="2" id="KW-0732">Signal</keyword>
<evidence type="ECO:0000313" key="4">
    <source>
        <dbReference type="Proteomes" id="UP000660110"/>
    </source>
</evidence>
<keyword evidence="4" id="KW-1185">Reference proteome</keyword>
<feature type="chain" id="PRO_5039107385" description="Lipoprotein" evidence="2">
    <location>
        <begin position="21"/>
        <end position="84"/>
    </location>
</feature>
<evidence type="ECO:0000256" key="1">
    <source>
        <dbReference type="SAM" id="MobiDB-lite"/>
    </source>
</evidence>
<reference evidence="3" key="2">
    <citation type="submission" date="2020-09" db="EMBL/GenBank/DDBJ databases">
        <authorList>
            <person name="Sun Q."/>
            <person name="Zhou Y."/>
        </authorList>
    </citation>
    <scope>NUCLEOTIDE SEQUENCE</scope>
    <source>
        <strain evidence="3">CGMCC 1.12153</strain>
    </source>
</reference>
<comment type="caution">
    <text evidence="3">The sequence shown here is derived from an EMBL/GenBank/DDBJ whole genome shotgun (WGS) entry which is preliminary data.</text>
</comment>
<gene>
    <name evidence="3" type="ORF">GCM10010954_12260</name>
</gene>
<dbReference type="RefSeq" id="WP_188376556.1">
    <property type="nucleotide sequence ID" value="NZ_BMEL01000001.1"/>
</dbReference>
<sequence>MKLGTLFLSVMIFLSILLTGCGTNNQEQPENQNMQQTRYEQQNQQDQRDQMGPNINDEEQMIDYDEQEPDVGEEPSEERRNKQR</sequence>
<name>A0A917EUF8_HALAA</name>
<feature type="compositionally biased region" description="Acidic residues" evidence="1">
    <location>
        <begin position="56"/>
        <end position="76"/>
    </location>
</feature>
<evidence type="ECO:0008006" key="5">
    <source>
        <dbReference type="Google" id="ProtNLM"/>
    </source>
</evidence>
<evidence type="ECO:0000256" key="2">
    <source>
        <dbReference type="SAM" id="SignalP"/>
    </source>
</evidence>
<dbReference type="EMBL" id="BMEL01000001">
    <property type="protein sequence ID" value="GGF15195.1"/>
    <property type="molecule type" value="Genomic_DNA"/>
</dbReference>
<feature type="signal peptide" evidence="2">
    <location>
        <begin position="1"/>
        <end position="20"/>
    </location>
</feature>
<organism evidence="3 4">
    <name type="scientific">Halobacillus andaensis</name>
    <dbReference type="NCBI Taxonomy" id="1176239"/>
    <lineage>
        <taxon>Bacteria</taxon>
        <taxon>Bacillati</taxon>
        <taxon>Bacillota</taxon>
        <taxon>Bacilli</taxon>
        <taxon>Bacillales</taxon>
        <taxon>Bacillaceae</taxon>
        <taxon>Halobacillus</taxon>
    </lineage>
</organism>
<dbReference type="Proteomes" id="UP000660110">
    <property type="component" value="Unassembled WGS sequence"/>
</dbReference>